<keyword evidence="2" id="KW-1185">Reference proteome</keyword>
<dbReference type="KEGG" id="ruj:E5Z56_09310"/>
<dbReference type="Proteomes" id="UP000301475">
    <property type="component" value="Chromosome"/>
</dbReference>
<dbReference type="InterPro" id="IPR009711">
    <property type="entry name" value="UPF0473"/>
</dbReference>
<gene>
    <name evidence="1" type="ORF">E5Z56_09310</name>
</gene>
<dbReference type="AlphaFoldDB" id="A0A4P8XWM0"/>
<sequence length="100" mass="11780">MNNEFAPDLITLIDDEGNEHSFEILDTIEHEDSEYYALYPFYENPEDSVNDAGEYYIMEAIINDNGEEEFAEIDDEDLLDYLAEKFEANFEKLFDDEDEI</sequence>
<accession>A0A4P8XWM0</accession>
<reference evidence="1 2" key="1">
    <citation type="submission" date="2019-04" db="EMBL/GenBank/DDBJ databases">
        <authorList>
            <person name="Embree M."/>
            <person name="Gaffney J.R."/>
        </authorList>
    </citation>
    <scope>NUCLEOTIDE SEQUENCE [LARGE SCALE GENOMIC DNA]</scope>
    <source>
        <strain evidence="1 2">JE7A12</strain>
    </source>
</reference>
<dbReference type="OrthoDB" id="2056794at2"/>
<proteinExistence type="predicted"/>
<dbReference type="RefSeq" id="WP_138157545.1">
    <property type="nucleotide sequence ID" value="NZ_CP039381.1"/>
</dbReference>
<dbReference type="EMBL" id="CP039381">
    <property type="protein sequence ID" value="QCT07541.1"/>
    <property type="molecule type" value="Genomic_DNA"/>
</dbReference>
<dbReference type="Pfam" id="PF06949">
    <property type="entry name" value="DUF1292"/>
    <property type="match status" value="1"/>
</dbReference>
<evidence type="ECO:0000313" key="2">
    <source>
        <dbReference type="Proteomes" id="UP000301475"/>
    </source>
</evidence>
<protein>
    <submittedName>
        <fullName evidence="1">DUF1292 domain-containing protein</fullName>
    </submittedName>
</protein>
<organism evidence="1 2">
    <name type="scientific">Ruminococcus bovis</name>
    <dbReference type="NCBI Taxonomy" id="2564099"/>
    <lineage>
        <taxon>Bacteria</taxon>
        <taxon>Bacillati</taxon>
        <taxon>Bacillota</taxon>
        <taxon>Clostridia</taxon>
        <taxon>Eubacteriales</taxon>
        <taxon>Oscillospiraceae</taxon>
        <taxon>Ruminococcus</taxon>
    </lineage>
</organism>
<evidence type="ECO:0000313" key="1">
    <source>
        <dbReference type="EMBL" id="QCT07541.1"/>
    </source>
</evidence>
<name>A0A4P8XWM0_9FIRM</name>